<dbReference type="Pfam" id="PF00096">
    <property type="entry name" value="zf-C2H2"/>
    <property type="match status" value="4"/>
</dbReference>
<dbReference type="AlphaFoldDB" id="A0A067QW46"/>
<dbReference type="GO" id="GO:0008168">
    <property type="term" value="F:methyltransferase activity"/>
    <property type="evidence" value="ECO:0007669"/>
    <property type="project" value="UniProtKB-KW"/>
</dbReference>
<dbReference type="SMART" id="SM00355">
    <property type="entry name" value="ZnF_C2H2"/>
    <property type="match status" value="10"/>
</dbReference>
<keyword evidence="9" id="KW-0804">Transcription</keyword>
<feature type="domain" description="THAP-type" evidence="15">
    <location>
        <begin position="4"/>
        <end position="83"/>
    </location>
</feature>
<dbReference type="GO" id="GO:0008270">
    <property type="term" value="F:zinc ion binding"/>
    <property type="evidence" value="ECO:0007669"/>
    <property type="project" value="UniProtKB-UniRule"/>
</dbReference>
<dbReference type="PANTHER" id="PTHR23234">
    <property type="entry name" value="ZNF44 PROTEIN"/>
    <property type="match status" value="1"/>
</dbReference>
<dbReference type="SMART" id="SM00980">
    <property type="entry name" value="THAP"/>
    <property type="match status" value="1"/>
</dbReference>
<dbReference type="FunFam" id="3.30.160.60:FF:000688">
    <property type="entry name" value="zinc finger protein 197 isoform X1"/>
    <property type="match status" value="1"/>
</dbReference>
<dbReference type="Pfam" id="PF07776">
    <property type="entry name" value="zf-AD"/>
    <property type="match status" value="1"/>
</dbReference>
<evidence type="ECO:0000256" key="7">
    <source>
        <dbReference type="ARBA" id="ARBA00023015"/>
    </source>
</evidence>
<reference evidence="17 18" key="1">
    <citation type="journal article" date="2014" name="Nat. Commun.">
        <title>Molecular traces of alternative social organization in a termite genome.</title>
        <authorList>
            <person name="Terrapon N."/>
            <person name="Li C."/>
            <person name="Robertson H.M."/>
            <person name="Ji L."/>
            <person name="Meng X."/>
            <person name="Booth W."/>
            <person name="Chen Z."/>
            <person name="Childers C.P."/>
            <person name="Glastad K.M."/>
            <person name="Gokhale K."/>
            <person name="Gowin J."/>
            <person name="Gronenberg W."/>
            <person name="Hermansen R.A."/>
            <person name="Hu H."/>
            <person name="Hunt B.G."/>
            <person name="Huylmans A.K."/>
            <person name="Khalil S.M."/>
            <person name="Mitchell R.D."/>
            <person name="Munoz-Torres M.C."/>
            <person name="Mustard J.A."/>
            <person name="Pan H."/>
            <person name="Reese J.T."/>
            <person name="Scharf M.E."/>
            <person name="Sun F."/>
            <person name="Vogel H."/>
            <person name="Xiao J."/>
            <person name="Yang W."/>
            <person name="Yang Z."/>
            <person name="Yang Z."/>
            <person name="Zhou J."/>
            <person name="Zhu J."/>
            <person name="Brent C.S."/>
            <person name="Elsik C.G."/>
            <person name="Goodisman M.A."/>
            <person name="Liberles D.A."/>
            <person name="Roe R.M."/>
            <person name="Vargo E.L."/>
            <person name="Vilcinskas A."/>
            <person name="Wang J."/>
            <person name="Bornberg-Bauer E."/>
            <person name="Korb J."/>
            <person name="Zhang G."/>
            <person name="Liebig J."/>
        </authorList>
    </citation>
    <scope>NUCLEOTIDE SEQUENCE [LARGE SCALE GENOMIC DNA]</scope>
    <source>
        <tissue evidence="17">Whole organism</tissue>
    </source>
</reference>
<feature type="domain" description="C2H2-type" evidence="14">
    <location>
        <begin position="544"/>
        <end position="571"/>
    </location>
</feature>
<feature type="domain" description="C2H2-type" evidence="14">
    <location>
        <begin position="516"/>
        <end position="543"/>
    </location>
</feature>
<feature type="binding site" evidence="13">
    <location>
        <position position="112"/>
    </location>
    <ligand>
        <name>Zn(2+)</name>
        <dbReference type="ChEBI" id="CHEBI:29105"/>
    </ligand>
</feature>
<dbReference type="GO" id="GO:0030674">
    <property type="term" value="F:protein-macromolecule adaptor activity"/>
    <property type="evidence" value="ECO:0007669"/>
    <property type="project" value="UniProtKB-ARBA"/>
</dbReference>
<name>A0A067QW46_ZOONE</name>
<comment type="function">
    <text evidence="1">May be involved in transcriptional regulation.</text>
</comment>
<feature type="domain" description="C2H2-type" evidence="14">
    <location>
        <begin position="360"/>
        <end position="387"/>
    </location>
</feature>
<feature type="domain" description="C2H2-type" evidence="14">
    <location>
        <begin position="640"/>
        <end position="668"/>
    </location>
</feature>
<dbReference type="GO" id="GO:0032259">
    <property type="term" value="P:methylation"/>
    <property type="evidence" value="ECO:0007669"/>
    <property type="project" value="UniProtKB-KW"/>
</dbReference>
<evidence type="ECO:0000259" key="16">
    <source>
        <dbReference type="PROSITE" id="PS51915"/>
    </source>
</evidence>
<dbReference type="PROSITE" id="PS50950">
    <property type="entry name" value="ZF_THAP"/>
    <property type="match status" value="1"/>
</dbReference>
<dbReference type="OMA" id="DRHKTND"/>
<keyword evidence="5 11" id="KW-0863">Zinc-finger</keyword>
<evidence type="ECO:0000256" key="9">
    <source>
        <dbReference type="ARBA" id="ARBA00023163"/>
    </source>
</evidence>
<keyword evidence="18" id="KW-1185">Reference proteome</keyword>
<dbReference type="Gene3D" id="3.40.1800.20">
    <property type="match status" value="1"/>
</dbReference>
<evidence type="ECO:0000256" key="8">
    <source>
        <dbReference type="ARBA" id="ARBA00023125"/>
    </source>
</evidence>
<dbReference type="PROSITE" id="PS50157">
    <property type="entry name" value="ZINC_FINGER_C2H2_2"/>
    <property type="match status" value="10"/>
</dbReference>
<dbReference type="InterPro" id="IPR038441">
    <property type="entry name" value="THAP_Znf_sf"/>
</dbReference>
<evidence type="ECO:0000313" key="17">
    <source>
        <dbReference type="EMBL" id="KDR14541.1"/>
    </source>
</evidence>
<protein>
    <submittedName>
        <fullName evidence="17">Histone-lysine N-methyltransferase PRDM9</fullName>
    </submittedName>
</protein>
<dbReference type="EMBL" id="KK852874">
    <property type="protein sequence ID" value="KDR14541.1"/>
    <property type="molecule type" value="Genomic_DNA"/>
</dbReference>
<dbReference type="GO" id="GO:0003677">
    <property type="term" value="F:DNA binding"/>
    <property type="evidence" value="ECO:0007669"/>
    <property type="project" value="UniProtKB-UniRule"/>
</dbReference>
<dbReference type="InterPro" id="IPR006612">
    <property type="entry name" value="THAP_Znf"/>
</dbReference>
<feature type="domain" description="C2H2-type" evidence="14">
    <location>
        <begin position="600"/>
        <end position="627"/>
    </location>
</feature>
<keyword evidence="17" id="KW-0489">Methyltransferase</keyword>
<feature type="domain" description="C2H2-type" evidence="14">
    <location>
        <begin position="388"/>
        <end position="415"/>
    </location>
</feature>
<dbReference type="Proteomes" id="UP000027135">
    <property type="component" value="Unassembled WGS sequence"/>
</dbReference>
<feature type="binding site" evidence="13">
    <location>
        <position position="161"/>
    </location>
    <ligand>
        <name>Zn(2+)</name>
        <dbReference type="ChEBI" id="CHEBI:29105"/>
    </ligand>
</feature>
<feature type="domain" description="ZAD" evidence="16">
    <location>
        <begin position="110"/>
        <end position="185"/>
    </location>
</feature>
<sequence length="706" mass="80851">MSGIKRRCAALNCRSTTSLTHRFPKDYERCRIWAERAGCLHLLEKGVDVLNTSYRLCSDHFHDRAYTSTERRRLSNYALPEIFTHNSGTFETENMSHFMAEEPREMSADLLCRVCACASEELVPVFGEKGLELQLLDKIHTHLPIMVTAEDLLPVNVCLDCIYRLEMCHEFVHGCLEADAKLREILCLDTDNEVYFEGYNEDECSTNQSPLEVTQELDNEQDTNVFGDSCDTQDGSSCDVEDTDMMSNNLDDSYAQDKYVIEDEADAQLDDYQNSTDHMPEEAAAVQSISEEVDESHSLETGKPKFTVVVVKMKNTSSMTQDAQIEKALDVLKNVQTSSQSVTEYLLTEHMRTHTNERPFKCLHCEECFHKRSQLSQHMLIHGDPRQHICSVCGKGFNRMGNLKMHAKTHQRSTKHVCKICKDTFTCLGELLSHRKMHTKEEVEEAMQLCERQGSNPSVYVCEVCGKQLASKLTLKYHMMSHDGDKPFPCETCGKKFPLKTKLQLHQKIHSSKRPYSCSFCNEGFQTKQYKIIHERIHTGEKPYKCTQCTKAFRSRMILNQHMLVHSDLRPFKCSLCDKGFRRRDTLDTHLRIHTGERPYSCNICGRGFKQKGDCNKHQRTHFKGRRVVEVEEAPVDVTFTCILCGLSFDQKEELYGHLEEFHTSDMIVASDAMVMNTEGLVSIPEIVQDDKTLIVQNFGSECDTS</sequence>
<keyword evidence="6 13" id="KW-0862">Zinc</keyword>
<evidence type="ECO:0000256" key="13">
    <source>
        <dbReference type="PROSITE-ProRule" id="PRU01263"/>
    </source>
</evidence>
<dbReference type="SMART" id="SM00692">
    <property type="entry name" value="DM3"/>
    <property type="match status" value="1"/>
</dbReference>
<dbReference type="InterPro" id="IPR013087">
    <property type="entry name" value="Znf_C2H2_type"/>
</dbReference>
<evidence type="ECO:0000259" key="14">
    <source>
        <dbReference type="PROSITE" id="PS50157"/>
    </source>
</evidence>
<dbReference type="InterPro" id="IPR050758">
    <property type="entry name" value="Znf_C2H2-type"/>
</dbReference>
<dbReference type="FunFam" id="3.30.160.60:FF:000363">
    <property type="entry name" value="Zinc finger protein 239"/>
    <property type="match status" value="1"/>
</dbReference>
<keyword evidence="4" id="KW-0677">Repeat</keyword>
<evidence type="ECO:0000256" key="6">
    <source>
        <dbReference type="ARBA" id="ARBA00022833"/>
    </source>
</evidence>
<dbReference type="InterPro" id="IPR012934">
    <property type="entry name" value="Znf_AD"/>
</dbReference>
<dbReference type="eggNOG" id="KOG1721">
    <property type="taxonomic scope" value="Eukaryota"/>
</dbReference>
<evidence type="ECO:0000256" key="10">
    <source>
        <dbReference type="ARBA" id="ARBA00023242"/>
    </source>
</evidence>
<feature type="domain" description="C2H2-type" evidence="14">
    <location>
        <begin position="460"/>
        <end position="487"/>
    </location>
</feature>
<dbReference type="InterPro" id="IPR036236">
    <property type="entry name" value="Znf_C2H2_sf"/>
</dbReference>
<evidence type="ECO:0000256" key="2">
    <source>
        <dbReference type="ARBA" id="ARBA00004123"/>
    </source>
</evidence>
<keyword evidence="17" id="KW-0808">Transferase</keyword>
<dbReference type="SUPFAM" id="SSF57716">
    <property type="entry name" value="Glucocorticoid receptor-like (DNA-binding domain)"/>
    <property type="match status" value="2"/>
</dbReference>
<evidence type="ECO:0000256" key="12">
    <source>
        <dbReference type="PROSITE-ProRule" id="PRU00309"/>
    </source>
</evidence>
<dbReference type="Pfam" id="PF13912">
    <property type="entry name" value="zf-C2H2_6"/>
    <property type="match status" value="1"/>
</dbReference>
<evidence type="ECO:0000259" key="15">
    <source>
        <dbReference type="PROSITE" id="PS50950"/>
    </source>
</evidence>
<keyword evidence="10" id="KW-0539">Nucleus</keyword>
<evidence type="ECO:0000256" key="3">
    <source>
        <dbReference type="ARBA" id="ARBA00022723"/>
    </source>
</evidence>
<accession>A0A067QW46</accession>
<dbReference type="FunFam" id="3.30.160.60:FF:000097">
    <property type="entry name" value="Zinc finger protein"/>
    <property type="match status" value="1"/>
</dbReference>
<evidence type="ECO:0000256" key="5">
    <source>
        <dbReference type="ARBA" id="ARBA00022771"/>
    </source>
</evidence>
<dbReference type="Gene3D" id="3.30.160.60">
    <property type="entry name" value="Classic Zinc Finger"/>
    <property type="match status" value="8"/>
</dbReference>
<dbReference type="SUPFAM" id="SSF57667">
    <property type="entry name" value="beta-beta-alpha zinc fingers"/>
    <property type="match status" value="5"/>
</dbReference>
<keyword evidence="3 13" id="KW-0479">Metal-binding</keyword>
<dbReference type="SMART" id="SM00868">
    <property type="entry name" value="zf-AD"/>
    <property type="match status" value="1"/>
</dbReference>
<gene>
    <name evidence="17" type="ORF">L798_11700</name>
</gene>
<keyword evidence="8 12" id="KW-0238">DNA-binding</keyword>
<dbReference type="PROSITE" id="PS51915">
    <property type="entry name" value="ZAD"/>
    <property type="match status" value="1"/>
</dbReference>
<dbReference type="PROSITE" id="PS00028">
    <property type="entry name" value="ZINC_FINGER_C2H2_1"/>
    <property type="match status" value="10"/>
</dbReference>
<keyword evidence="7" id="KW-0805">Transcription regulation</keyword>
<evidence type="ECO:0000256" key="1">
    <source>
        <dbReference type="ARBA" id="ARBA00003767"/>
    </source>
</evidence>
<dbReference type="FunFam" id="3.30.160.60:FF:000446">
    <property type="entry name" value="Zinc finger protein"/>
    <property type="match status" value="1"/>
</dbReference>
<evidence type="ECO:0000313" key="18">
    <source>
        <dbReference type="Proteomes" id="UP000027135"/>
    </source>
</evidence>
<dbReference type="GO" id="GO:0005634">
    <property type="term" value="C:nucleus"/>
    <property type="evidence" value="ECO:0007669"/>
    <property type="project" value="UniProtKB-SubCell"/>
</dbReference>
<feature type="domain" description="C2H2-type" evidence="14">
    <location>
        <begin position="488"/>
        <end position="515"/>
    </location>
</feature>
<feature type="binding site" evidence="13">
    <location>
        <position position="115"/>
    </location>
    <ligand>
        <name>Zn(2+)</name>
        <dbReference type="ChEBI" id="CHEBI:29105"/>
    </ligand>
</feature>
<dbReference type="Gene3D" id="6.20.210.20">
    <property type="entry name" value="THAP domain"/>
    <property type="match status" value="1"/>
</dbReference>
<evidence type="ECO:0000256" key="4">
    <source>
        <dbReference type="ARBA" id="ARBA00022737"/>
    </source>
</evidence>
<feature type="domain" description="C2H2-type" evidence="14">
    <location>
        <begin position="416"/>
        <end position="443"/>
    </location>
</feature>
<dbReference type="PANTHER" id="PTHR23234:SF10">
    <property type="entry name" value="RIKEN CDNA 6720489N17 GENE-RELATED"/>
    <property type="match status" value="1"/>
</dbReference>
<dbReference type="InParanoid" id="A0A067QW46"/>
<feature type="domain" description="C2H2-type" evidence="14">
    <location>
        <begin position="572"/>
        <end position="599"/>
    </location>
</feature>
<organism evidence="17 18">
    <name type="scientific">Zootermopsis nevadensis</name>
    <name type="common">Dampwood termite</name>
    <dbReference type="NCBI Taxonomy" id="136037"/>
    <lineage>
        <taxon>Eukaryota</taxon>
        <taxon>Metazoa</taxon>
        <taxon>Ecdysozoa</taxon>
        <taxon>Arthropoda</taxon>
        <taxon>Hexapoda</taxon>
        <taxon>Insecta</taxon>
        <taxon>Pterygota</taxon>
        <taxon>Neoptera</taxon>
        <taxon>Polyneoptera</taxon>
        <taxon>Dictyoptera</taxon>
        <taxon>Blattodea</taxon>
        <taxon>Blattoidea</taxon>
        <taxon>Termitoidae</taxon>
        <taxon>Termopsidae</taxon>
        <taxon>Zootermopsis</taxon>
    </lineage>
</organism>
<proteinExistence type="predicted"/>
<evidence type="ECO:0000256" key="11">
    <source>
        <dbReference type="PROSITE-ProRule" id="PRU00042"/>
    </source>
</evidence>
<comment type="subcellular location">
    <subcellularLocation>
        <location evidence="2">Nucleus</location>
    </subcellularLocation>
</comment>
<dbReference type="Pfam" id="PF05485">
    <property type="entry name" value="THAP"/>
    <property type="match status" value="1"/>
</dbReference>
<feature type="binding site" evidence="13">
    <location>
        <position position="158"/>
    </location>
    <ligand>
        <name>Zn(2+)</name>
        <dbReference type="ChEBI" id="CHEBI:29105"/>
    </ligand>
</feature>
<dbReference type="FunFam" id="3.30.160.60:FF:000478">
    <property type="entry name" value="Zinc finger protein 133"/>
    <property type="match status" value="1"/>
</dbReference>